<feature type="region of interest" description="Disordered" evidence="1">
    <location>
        <begin position="1"/>
        <end position="20"/>
    </location>
</feature>
<name>A0A6A6G0B2_9PEZI</name>
<evidence type="ECO:0000313" key="3">
    <source>
        <dbReference type="Proteomes" id="UP000799538"/>
    </source>
</evidence>
<organism evidence="2 3">
    <name type="scientific">Elsinoe ampelina</name>
    <dbReference type="NCBI Taxonomy" id="302913"/>
    <lineage>
        <taxon>Eukaryota</taxon>
        <taxon>Fungi</taxon>
        <taxon>Dikarya</taxon>
        <taxon>Ascomycota</taxon>
        <taxon>Pezizomycotina</taxon>
        <taxon>Dothideomycetes</taxon>
        <taxon>Dothideomycetidae</taxon>
        <taxon>Myriangiales</taxon>
        <taxon>Elsinoaceae</taxon>
        <taxon>Elsinoe</taxon>
    </lineage>
</organism>
<sequence>MSTSTQNQTSDMQPSSTAASFKDLSREEFLSIVKPLVTDPAILTRYKASENAPHLYEDRLAIGATCFGDRPFTVIGKSDGLVKQIEVHLFLSRAPLEVDALMVWFTVFRQYAPYLSGKVHFGEKRCVHGIHDGEEEEAEQDDETNERYLIRRITRAGMDMYAKLGPVVEVDDLWEKVDDIWERVEDVWEKEDWVYSVWRLIKLQYNFPDSDRVRQLYPGPHWNNDGNRSEGYSEMEGLLWHWPWDQRWWRGARHGCFRFNGKKPGISEALCWPTHPEDRRRATRHSKRL</sequence>
<dbReference type="EMBL" id="ML992520">
    <property type="protein sequence ID" value="KAF2219131.1"/>
    <property type="molecule type" value="Genomic_DNA"/>
</dbReference>
<reference evidence="3" key="1">
    <citation type="journal article" date="2020" name="Stud. Mycol.">
        <title>101 Dothideomycetes genomes: A test case for predicting lifestyles and emergence of pathogens.</title>
        <authorList>
            <person name="Haridas S."/>
            <person name="Albert R."/>
            <person name="Binder M."/>
            <person name="Bloem J."/>
            <person name="LaButti K."/>
            <person name="Salamov A."/>
            <person name="Andreopoulos B."/>
            <person name="Baker S."/>
            <person name="Barry K."/>
            <person name="Bills G."/>
            <person name="Bluhm B."/>
            <person name="Cannon C."/>
            <person name="Castanera R."/>
            <person name="Culley D."/>
            <person name="Daum C."/>
            <person name="Ezra D."/>
            <person name="Gonzalez J."/>
            <person name="Henrissat B."/>
            <person name="Kuo A."/>
            <person name="Liang C."/>
            <person name="Lipzen A."/>
            <person name="Lutzoni F."/>
            <person name="Magnuson J."/>
            <person name="Mondo S."/>
            <person name="Nolan M."/>
            <person name="Ohm R."/>
            <person name="Pangilinan J."/>
            <person name="Park H.-J."/>
            <person name="Ramirez L."/>
            <person name="Alfaro M."/>
            <person name="Sun H."/>
            <person name="Tritt A."/>
            <person name="Yoshinaga Y."/>
            <person name="Zwiers L.-H."/>
            <person name="Turgeon B."/>
            <person name="Goodwin S."/>
            <person name="Spatafora J."/>
            <person name="Crous P."/>
            <person name="Grigoriev I."/>
        </authorList>
    </citation>
    <scope>NUCLEOTIDE SEQUENCE [LARGE SCALE GENOMIC DNA]</scope>
    <source>
        <strain evidence="3">CECT 20119</strain>
    </source>
</reference>
<dbReference type="AlphaFoldDB" id="A0A6A6G0B2"/>
<feature type="compositionally biased region" description="Polar residues" evidence="1">
    <location>
        <begin position="1"/>
        <end position="19"/>
    </location>
</feature>
<protein>
    <submittedName>
        <fullName evidence="2">Uncharacterized protein</fullName>
    </submittedName>
</protein>
<proteinExistence type="predicted"/>
<accession>A0A6A6G0B2</accession>
<gene>
    <name evidence="2" type="ORF">BDZ85DRAFT_299086</name>
</gene>
<keyword evidence="3" id="KW-1185">Reference proteome</keyword>
<evidence type="ECO:0000313" key="2">
    <source>
        <dbReference type="EMBL" id="KAF2219131.1"/>
    </source>
</evidence>
<evidence type="ECO:0000256" key="1">
    <source>
        <dbReference type="SAM" id="MobiDB-lite"/>
    </source>
</evidence>
<dbReference type="Proteomes" id="UP000799538">
    <property type="component" value="Unassembled WGS sequence"/>
</dbReference>